<dbReference type="NCBIfam" id="TIGR02200">
    <property type="entry name" value="GlrX_actino"/>
    <property type="match status" value="1"/>
</dbReference>
<dbReference type="PROSITE" id="PS51354">
    <property type="entry name" value="GLUTAREDOXIN_2"/>
    <property type="match status" value="1"/>
</dbReference>
<evidence type="ECO:0000259" key="1">
    <source>
        <dbReference type="Pfam" id="PF00462"/>
    </source>
</evidence>
<dbReference type="PROSITE" id="PS00194">
    <property type="entry name" value="THIOREDOXIN_1"/>
    <property type="match status" value="1"/>
</dbReference>
<dbReference type="CDD" id="cd02976">
    <property type="entry name" value="NrdH"/>
    <property type="match status" value="1"/>
</dbReference>
<dbReference type="InterPro" id="IPR017937">
    <property type="entry name" value="Thioredoxin_CS"/>
</dbReference>
<organism evidence="2 3">
    <name type="scientific">Georgenia subflava</name>
    <dbReference type="NCBI Taxonomy" id="1622177"/>
    <lineage>
        <taxon>Bacteria</taxon>
        <taxon>Bacillati</taxon>
        <taxon>Actinomycetota</taxon>
        <taxon>Actinomycetes</taxon>
        <taxon>Micrococcales</taxon>
        <taxon>Bogoriellaceae</taxon>
        <taxon>Georgenia</taxon>
    </lineage>
</organism>
<dbReference type="Pfam" id="PF00462">
    <property type="entry name" value="Glutaredoxin"/>
    <property type="match status" value="1"/>
</dbReference>
<dbReference type="AlphaFoldDB" id="A0A6N7EP72"/>
<dbReference type="OrthoDB" id="8991911at2"/>
<dbReference type="RefSeq" id="WP_152196294.1">
    <property type="nucleotide sequence ID" value="NZ_VUKD01000005.1"/>
</dbReference>
<evidence type="ECO:0000313" key="3">
    <source>
        <dbReference type="Proteomes" id="UP000437709"/>
    </source>
</evidence>
<dbReference type="InterPro" id="IPR036249">
    <property type="entry name" value="Thioredoxin-like_sf"/>
</dbReference>
<dbReference type="Gene3D" id="3.40.30.10">
    <property type="entry name" value="Glutaredoxin"/>
    <property type="match status" value="1"/>
</dbReference>
<evidence type="ECO:0000313" key="2">
    <source>
        <dbReference type="EMBL" id="MPV38325.1"/>
    </source>
</evidence>
<protein>
    <submittedName>
        <fullName evidence="2">Mycoredoxin</fullName>
    </submittedName>
</protein>
<dbReference type="GO" id="GO:0009055">
    <property type="term" value="F:electron transfer activity"/>
    <property type="evidence" value="ECO:0007669"/>
    <property type="project" value="TreeGrafter"/>
</dbReference>
<dbReference type="InterPro" id="IPR011915">
    <property type="entry name" value="GlrX_actino"/>
</dbReference>
<dbReference type="EMBL" id="WHPC01000074">
    <property type="protein sequence ID" value="MPV38325.1"/>
    <property type="molecule type" value="Genomic_DNA"/>
</dbReference>
<dbReference type="Proteomes" id="UP000437709">
    <property type="component" value="Unassembled WGS sequence"/>
</dbReference>
<dbReference type="InterPro" id="IPR002109">
    <property type="entry name" value="Glutaredoxin"/>
</dbReference>
<proteinExistence type="predicted"/>
<keyword evidence="3" id="KW-1185">Reference proteome</keyword>
<dbReference type="InterPro" id="IPR051548">
    <property type="entry name" value="Grx-like_ET"/>
</dbReference>
<feature type="domain" description="Glutaredoxin" evidence="1">
    <location>
        <begin position="11"/>
        <end position="66"/>
    </location>
</feature>
<sequence length="86" mass="9391">MTTQAPEAGTITMYSTSWCGYCRRLKTQLDKEGIAYNEVNIEEDETSASFVESVNDGNQTVPTVVFPDGTAATNPSLNEVVQRLQA</sequence>
<gene>
    <name evidence="2" type="ORF">GB881_14960</name>
</gene>
<dbReference type="PANTHER" id="PTHR34386:SF1">
    <property type="entry name" value="GLUTAREDOXIN-LIKE PROTEIN NRDH"/>
    <property type="match status" value="1"/>
</dbReference>
<dbReference type="PANTHER" id="PTHR34386">
    <property type="entry name" value="GLUTAREDOXIN"/>
    <property type="match status" value="1"/>
</dbReference>
<reference evidence="2 3" key="1">
    <citation type="submission" date="2019-10" db="EMBL/GenBank/DDBJ databases">
        <title>Georgenia wutianyii sp. nov. and Georgenia yuyongxinii sp. nov. isolated from plateau pika (Ochotona curzoniae) in the Qinghai-Tibet plateau of China.</title>
        <authorList>
            <person name="Tian Z."/>
        </authorList>
    </citation>
    <scope>NUCLEOTIDE SEQUENCE [LARGE SCALE GENOMIC DNA]</scope>
    <source>
        <strain evidence="2 3">JCM 19765</strain>
    </source>
</reference>
<dbReference type="SUPFAM" id="SSF52833">
    <property type="entry name" value="Thioredoxin-like"/>
    <property type="match status" value="1"/>
</dbReference>
<accession>A0A6N7EP72</accession>
<dbReference type="GO" id="GO:0045454">
    <property type="term" value="P:cell redox homeostasis"/>
    <property type="evidence" value="ECO:0007669"/>
    <property type="project" value="TreeGrafter"/>
</dbReference>
<name>A0A6N7EP72_9MICO</name>
<comment type="caution">
    <text evidence="2">The sequence shown here is derived from an EMBL/GenBank/DDBJ whole genome shotgun (WGS) entry which is preliminary data.</text>
</comment>